<dbReference type="AlphaFoldDB" id="A0ABD6EWW9"/>
<keyword evidence="2" id="KW-1185">Reference proteome</keyword>
<sequence length="115" mass="12371">MNGNRMFITMTTNITTCGTHNGLIVHTGIIQGPSSQQPSQWFDEQYSPLLIKPSASVQQISSSFEPNSKFLQLPASSRLNTSTCAAEQSVTSSAVAEKADAVSSVFLIFLICLTN</sequence>
<dbReference type="Proteomes" id="UP001608902">
    <property type="component" value="Unassembled WGS sequence"/>
</dbReference>
<accession>A0ABD6EWW9</accession>
<organism evidence="1 2">
    <name type="scientific">Gnathostoma spinigerum</name>
    <dbReference type="NCBI Taxonomy" id="75299"/>
    <lineage>
        <taxon>Eukaryota</taxon>
        <taxon>Metazoa</taxon>
        <taxon>Ecdysozoa</taxon>
        <taxon>Nematoda</taxon>
        <taxon>Chromadorea</taxon>
        <taxon>Rhabditida</taxon>
        <taxon>Spirurina</taxon>
        <taxon>Gnathostomatomorpha</taxon>
        <taxon>Gnathostomatoidea</taxon>
        <taxon>Gnathostomatidae</taxon>
        <taxon>Gnathostoma</taxon>
    </lineage>
</organism>
<name>A0ABD6EWW9_9BILA</name>
<proteinExistence type="predicted"/>
<evidence type="ECO:0000313" key="1">
    <source>
        <dbReference type="EMBL" id="MFH4984464.1"/>
    </source>
</evidence>
<reference evidence="1 2" key="1">
    <citation type="submission" date="2024-08" db="EMBL/GenBank/DDBJ databases">
        <title>Gnathostoma spinigerum genome.</title>
        <authorList>
            <person name="Gonzalez-Bertolin B."/>
            <person name="Monzon S."/>
            <person name="Zaballos A."/>
            <person name="Jimenez P."/>
            <person name="Dekumyoy P."/>
            <person name="Varona S."/>
            <person name="Cuesta I."/>
            <person name="Sumanam S."/>
            <person name="Adisakwattana P."/>
            <person name="Gasser R.B."/>
            <person name="Hernandez-Gonzalez A."/>
            <person name="Young N.D."/>
            <person name="Perteguer M.J."/>
        </authorList>
    </citation>
    <scope>NUCLEOTIDE SEQUENCE [LARGE SCALE GENOMIC DNA]</scope>
    <source>
        <strain evidence="1">AL3</strain>
        <tissue evidence="1">Liver</tissue>
    </source>
</reference>
<protein>
    <submittedName>
        <fullName evidence="1">Uncharacterized protein</fullName>
    </submittedName>
</protein>
<comment type="caution">
    <text evidence="1">The sequence shown here is derived from an EMBL/GenBank/DDBJ whole genome shotgun (WGS) entry which is preliminary data.</text>
</comment>
<evidence type="ECO:0000313" key="2">
    <source>
        <dbReference type="Proteomes" id="UP001608902"/>
    </source>
</evidence>
<dbReference type="EMBL" id="JBGFUD010017770">
    <property type="protein sequence ID" value="MFH4984464.1"/>
    <property type="molecule type" value="Genomic_DNA"/>
</dbReference>
<gene>
    <name evidence="1" type="ORF">AB6A40_011173</name>
</gene>